<keyword evidence="3" id="KW-0804">Transcription</keyword>
<organism evidence="6 7">
    <name type="scientific">Rugosimonospora africana</name>
    <dbReference type="NCBI Taxonomy" id="556532"/>
    <lineage>
        <taxon>Bacteria</taxon>
        <taxon>Bacillati</taxon>
        <taxon>Actinomycetota</taxon>
        <taxon>Actinomycetes</taxon>
        <taxon>Micromonosporales</taxon>
        <taxon>Micromonosporaceae</taxon>
        <taxon>Rugosimonospora</taxon>
    </lineage>
</organism>
<dbReference type="Pfam" id="PF21993">
    <property type="entry name" value="TetR_C_13_2"/>
    <property type="match status" value="1"/>
</dbReference>
<dbReference type="Proteomes" id="UP000642748">
    <property type="component" value="Unassembled WGS sequence"/>
</dbReference>
<proteinExistence type="predicted"/>
<evidence type="ECO:0000256" key="2">
    <source>
        <dbReference type="ARBA" id="ARBA00023125"/>
    </source>
</evidence>
<dbReference type="InterPro" id="IPR054156">
    <property type="entry name" value="YxaF_TetR_C"/>
</dbReference>
<dbReference type="Gene3D" id="1.10.357.10">
    <property type="entry name" value="Tetracycline Repressor, domain 2"/>
    <property type="match status" value="1"/>
</dbReference>
<dbReference type="EMBL" id="BONZ01000040">
    <property type="protein sequence ID" value="GIH16163.1"/>
    <property type="molecule type" value="Genomic_DNA"/>
</dbReference>
<reference evidence="6" key="1">
    <citation type="submission" date="2021-01" db="EMBL/GenBank/DDBJ databases">
        <title>Whole genome shotgun sequence of Rugosimonospora africana NBRC 104875.</title>
        <authorList>
            <person name="Komaki H."/>
            <person name="Tamura T."/>
        </authorList>
    </citation>
    <scope>NUCLEOTIDE SEQUENCE</scope>
    <source>
        <strain evidence="6">NBRC 104875</strain>
    </source>
</reference>
<feature type="domain" description="Transcriptional regulator LmrA/YxaF-like C-terminal" evidence="5">
    <location>
        <begin position="83"/>
        <end position="184"/>
    </location>
</feature>
<keyword evidence="1" id="KW-0805">Transcription regulation</keyword>
<dbReference type="Pfam" id="PF00440">
    <property type="entry name" value="TetR_N"/>
    <property type="match status" value="1"/>
</dbReference>
<dbReference type="InterPro" id="IPR036271">
    <property type="entry name" value="Tet_transcr_reg_TetR-rel_C_sf"/>
</dbReference>
<dbReference type="PANTHER" id="PTHR47506">
    <property type="entry name" value="TRANSCRIPTIONAL REGULATORY PROTEIN"/>
    <property type="match status" value="1"/>
</dbReference>
<dbReference type="GO" id="GO:0003677">
    <property type="term" value="F:DNA binding"/>
    <property type="evidence" value="ECO:0007669"/>
    <property type="project" value="UniProtKB-KW"/>
</dbReference>
<dbReference type="PANTHER" id="PTHR47506:SF3">
    <property type="entry name" value="HTH-TYPE TRANSCRIPTIONAL REGULATOR LMRA"/>
    <property type="match status" value="1"/>
</dbReference>
<accession>A0A8J3QUT9</accession>
<feature type="domain" description="HTH tetR-type" evidence="4">
    <location>
        <begin position="16"/>
        <end position="58"/>
    </location>
</feature>
<keyword evidence="7" id="KW-1185">Reference proteome</keyword>
<dbReference type="RefSeq" id="WP_203919760.1">
    <property type="nucleotide sequence ID" value="NZ_BONZ01000040.1"/>
</dbReference>
<keyword evidence="2" id="KW-0238">DNA-binding</keyword>
<dbReference type="SUPFAM" id="SSF46689">
    <property type="entry name" value="Homeodomain-like"/>
    <property type="match status" value="1"/>
</dbReference>
<gene>
    <name evidence="6" type="ORF">Raf01_43350</name>
</gene>
<dbReference type="AlphaFoldDB" id="A0A8J3QUT9"/>
<sequence length="203" mass="21948">MSGSTRTPRERMVYSAAQLVRAHGVAATGVREVVTHANAARGSFQHYFPGGKDQLVGEALLWSGRFAAQWVAGYPRTTAHPSPAGLFAHLAAYWRDDLTARRYERGCPVMATAADLAGGDSPVNEQLRAAAAEWERAVVDELVRMRVPRRRARSLATLMLSSLEGAIMLTRVHRDVGVLDTVVTQLSPLLDAHGTRPGVASGH</sequence>
<evidence type="ECO:0000259" key="5">
    <source>
        <dbReference type="Pfam" id="PF21993"/>
    </source>
</evidence>
<dbReference type="InterPro" id="IPR001647">
    <property type="entry name" value="HTH_TetR"/>
</dbReference>
<name>A0A8J3QUT9_9ACTN</name>
<evidence type="ECO:0000256" key="3">
    <source>
        <dbReference type="ARBA" id="ARBA00023163"/>
    </source>
</evidence>
<protein>
    <submittedName>
        <fullName evidence="6">TetR family transcriptional regulator</fullName>
    </submittedName>
</protein>
<evidence type="ECO:0000313" key="6">
    <source>
        <dbReference type="EMBL" id="GIH16163.1"/>
    </source>
</evidence>
<dbReference type="SUPFAM" id="SSF48498">
    <property type="entry name" value="Tetracyclin repressor-like, C-terminal domain"/>
    <property type="match status" value="1"/>
</dbReference>
<comment type="caution">
    <text evidence="6">The sequence shown here is derived from an EMBL/GenBank/DDBJ whole genome shotgun (WGS) entry which is preliminary data.</text>
</comment>
<evidence type="ECO:0000313" key="7">
    <source>
        <dbReference type="Proteomes" id="UP000642748"/>
    </source>
</evidence>
<evidence type="ECO:0000256" key="1">
    <source>
        <dbReference type="ARBA" id="ARBA00023015"/>
    </source>
</evidence>
<dbReference type="InterPro" id="IPR009057">
    <property type="entry name" value="Homeodomain-like_sf"/>
</dbReference>
<evidence type="ECO:0000259" key="4">
    <source>
        <dbReference type="Pfam" id="PF00440"/>
    </source>
</evidence>